<comment type="caution">
    <text evidence="2">The sequence shown here is derived from an EMBL/GenBank/DDBJ whole genome shotgun (WGS) entry which is preliminary data.</text>
</comment>
<gene>
    <name evidence="2" type="ORF">COLO4_24606</name>
</gene>
<organism evidence="2 3">
    <name type="scientific">Corchorus olitorius</name>
    <dbReference type="NCBI Taxonomy" id="93759"/>
    <lineage>
        <taxon>Eukaryota</taxon>
        <taxon>Viridiplantae</taxon>
        <taxon>Streptophyta</taxon>
        <taxon>Embryophyta</taxon>
        <taxon>Tracheophyta</taxon>
        <taxon>Spermatophyta</taxon>
        <taxon>Magnoliopsida</taxon>
        <taxon>eudicotyledons</taxon>
        <taxon>Gunneridae</taxon>
        <taxon>Pentapetalae</taxon>
        <taxon>rosids</taxon>
        <taxon>malvids</taxon>
        <taxon>Malvales</taxon>
        <taxon>Malvaceae</taxon>
        <taxon>Grewioideae</taxon>
        <taxon>Apeibeae</taxon>
        <taxon>Corchorus</taxon>
    </lineage>
</organism>
<evidence type="ECO:0000256" key="1">
    <source>
        <dbReference type="SAM" id="MobiDB-lite"/>
    </source>
</evidence>
<name>A0A1R3I8S0_9ROSI</name>
<dbReference type="AlphaFoldDB" id="A0A1R3I8S0"/>
<proteinExistence type="predicted"/>
<evidence type="ECO:0000313" key="2">
    <source>
        <dbReference type="EMBL" id="OMO78996.1"/>
    </source>
</evidence>
<protein>
    <submittedName>
        <fullName evidence="2">Uncharacterized protein</fullName>
    </submittedName>
</protein>
<sequence>MNHPPRNDDGGDVDPMGRLAIFTHPGRALGSQMYKVKARSRYERVSNIEDKNEVDSESIYQEDDPNLPTLVSSTDELGHEGILHGGHLEQVDMIQENVDFENEEDDGEEDIVEEEELDENESIETEEEEMELMSSDSDDGY</sequence>
<keyword evidence="3" id="KW-1185">Reference proteome</keyword>
<accession>A0A1R3I8S0</accession>
<dbReference type="Proteomes" id="UP000187203">
    <property type="component" value="Unassembled WGS sequence"/>
</dbReference>
<reference evidence="3" key="1">
    <citation type="submission" date="2013-09" db="EMBL/GenBank/DDBJ databases">
        <title>Corchorus olitorius genome sequencing.</title>
        <authorList>
            <person name="Alam M."/>
            <person name="Haque M.S."/>
            <person name="Islam M.S."/>
            <person name="Emdad E.M."/>
            <person name="Islam M.M."/>
            <person name="Ahmed B."/>
            <person name="Halim A."/>
            <person name="Hossen Q.M.M."/>
            <person name="Hossain M.Z."/>
            <person name="Ahmed R."/>
            <person name="Khan M.M."/>
            <person name="Islam R."/>
            <person name="Rashid M.M."/>
            <person name="Khan S.A."/>
            <person name="Rahman M.S."/>
            <person name="Alam M."/>
            <person name="Yahiya A.S."/>
            <person name="Khan M.S."/>
            <person name="Azam M.S."/>
            <person name="Haque T."/>
            <person name="Lashkar M.Z.H."/>
            <person name="Akhand A.I."/>
            <person name="Morshed G."/>
            <person name="Roy S."/>
            <person name="Uddin K.S."/>
            <person name="Rabeya T."/>
            <person name="Hossain A.S."/>
            <person name="Chowdhury A."/>
            <person name="Snigdha A.R."/>
            <person name="Mortoza M.S."/>
            <person name="Matin S.A."/>
            <person name="Hoque S.M.E."/>
            <person name="Islam M.K."/>
            <person name="Roy D.K."/>
            <person name="Haider R."/>
            <person name="Moosa M.M."/>
            <person name="Elias S.M."/>
            <person name="Hasan A.M."/>
            <person name="Jahan S."/>
            <person name="Shafiuddin M."/>
            <person name="Mahmood N."/>
            <person name="Shommy N.S."/>
        </authorList>
    </citation>
    <scope>NUCLEOTIDE SEQUENCE [LARGE SCALE GENOMIC DNA]</scope>
    <source>
        <strain evidence="3">cv. O-4</strain>
    </source>
</reference>
<evidence type="ECO:0000313" key="3">
    <source>
        <dbReference type="Proteomes" id="UP000187203"/>
    </source>
</evidence>
<dbReference type="EMBL" id="AWUE01018676">
    <property type="protein sequence ID" value="OMO78996.1"/>
    <property type="molecule type" value="Genomic_DNA"/>
</dbReference>
<feature type="region of interest" description="Disordered" evidence="1">
    <location>
        <begin position="101"/>
        <end position="141"/>
    </location>
</feature>